<dbReference type="GO" id="GO:0003677">
    <property type="term" value="F:DNA binding"/>
    <property type="evidence" value="ECO:0007669"/>
    <property type="project" value="UniProtKB-KW"/>
</dbReference>
<organism evidence="1">
    <name type="scientific">Fusobacterium nucleatum</name>
    <dbReference type="NCBI Taxonomy" id="851"/>
    <lineage>
        <taxon>Bacteria</taxon>
        <taxon>Fusobacteriati</taxon>
        <taxon>Fusobacteriota</taxon>
        <taxon>Fusobacteriia</taxon>
        <taxon>Fusobacteriales</taxon>
        <taxon>Fusobacteriaceae</taxon>
        <taxon>Fusobacterium</taxon>
    </lineage>
</organism>
<gene>
    <name evidence="1" type="ORF">EII28_12420</name>
</gene>
<dbReference type="SUPFAM" id="SSF46785">
    <property type="entry name" value="Winged helix' DNA-binding domain"/>
    <property type="match status" value="1"/>
</dbReference>
<dbReference type="InterPro" id="IPR036390">
    <property type="entry name" value="WH_DNA-bd_sf"/>
</dbReference>
<accession>A0A3P1VFR7</accession>
<name>A0A3P1VFR7_FUSNU</name>
<reference evidence="1" key="1">
    <citation type="submission" date="2018-11" db="EMBL/GenBank/DDBJ databases">
        <title>Genomes From Bacteria Associated with the Canine Oral Cavity: a Test Case for Automated Genome-Based Taxonomic Assignment.</title>
        <authorList>
            <person name="Coil D.A."/>
            <person name="Jospin G."/>
            <person name="Darling A.E."/>
            <person name="Wallis C."/>
            <person name="Davis I.J."/>
            <person name="Harris S."/>
            <person name="Eisen J.A."/>
            <person name="Holcombe L.J."/>
            <person name="O'Flynn C."/>
        </authorList>
    </citation>
    <scope>NUCLEOTIDE SEQUENCE [LARGE SCALE GENOMIC DNA]</scope>
    <source>
        <strain evidence="1">OH5060</strain>
    </source>
</reference>
<feature type="non-terminal residue" evidence="1">
    <location>
        <position position="1"/>
    </location>
</feature>
<comment type="caution">
    <text evidence="1">The sequence shown here is derived from an EMBL/GenBank/DDBJ whole genome shotgun (WGS) entry which is preliminary data.</text>
</comment>
<protein>
    <submittedName>
        <fullName evidence="1">DNA-binding response regulator</fullName>
    </submittedName>
</protein>
<dbReference type="EMBL" id="RQZD01000136">
    <property type="protein sequence ID" value="RRD33051.1"/>
    <property type="molecule type" value="Genomic_DNA"/>
</dbReference>
<proteinExistence type="predicted"/>
<evidence type="ECO:0000313" key="1">
    <source>
        <dbReference type="EMBL" id="RRD33051.1"/>
    </source>
</evidence>
<keyword evidence="1" id="KW-0238">DNA-binding</keyword>
<sequence>EKILDLLDKGHTQKEIYTLMKISKRTCINDVNFLREQGLI</sequence>
<dbReference type="AlphaFoldDB" id="A0A3P1VFR7"/>